<dbReference type="GO" id="GO:0009159">
    <property type="term" value="P:deoxyribonucleoside monophosphate catabolic process"/>
    <property type="evidence" value="ECO:0007669"/>
    <property type="project" value="TreeGrafter"/>
</dbReference>
<dbReference type="PANTHER" id="PTHR15364:SF0">
    <property type="entry name" value="2'-DEOXYNUCLEOSIDE 5'-PHOSPHATE N-HYDROLASE 1"/>
    <property type="match status" value="1"/>
</dbReference>
<name>A0A2M9YT01_9LEPT</name>
<dbReference type="GO" id="GO:0016740">
    <property type="term" value="F:transferase activity"/>
    <property type="evidence" value="ECO:0007669"/>
    <property type="project" value="UniProtKB-KW"/>
</dbReference>
<dbReference type="Pfam" id="PF05014">
    <property type="entry name" value="Nuc_deoxyrib_tr"/>
    <property type="match status" value="1"/>
</dbReference>
<comment type="caution">
    <text evidence="1">The sequence shown here is derived from an EMBL/GenBank/DDBJ whole genome shotgun (WGS) entry which is preliminary data.</text>
</comment>
<dbReference type="Proteomes" id="UP000232149">
    <property type="component" value="Unassembled WGS sequence"/>
</dbReference>
<evidence type="ECO:0000313" key="1">
    <source>
        <dbReference type="EMBL" id="PJZ54649.1"/>
    </source>
</evidence>
<evidence type="ECO:0000313" key="3">
    <source>
        <dbReference type="Proteomes" id="UP000232149"/>
    </source>
</evidence>
<dbReference type="EMBL" id="NPDU01000030">
    <property type="protein sequence ID" value="PJZ61544.1"/>
    <property type="molecule type" value="Genomic_DNA"/>
</dbReference>
<keyword evidence="1" id="KW-0808">Transferase</keyword>
<organism evidence="1 4">
    <name type="scientific">Leptospira adleri</name>
    <dbReference type="NCBI Taxonomy" id="2023186"/>
    <lineage>
        <taxon>Bacteria</taxon>
        <taxon>Pseudomonadati</taxon>
        <taxon>Spirochaetota</taxon>
        <taxon>Spirochaetia</taxon>
        <taxon>Leptospirales</taxon>
        <taxon>Leptospiraceae</taxon>
        <taxon>Leptospira</taxon>
    </lineage>
</organism>
<dbReference type="GO" id="GO:0070694">
    <property type="term" value="F:5-hydroxymethyl-dUMP N-hydrolase activity"/>
    <property type="evidence" value="ECO:0007669"/>
    <property type="project" value="TreeGrafter"/>
</dbReference>
<dbReference type="EMBL" id="NPDV01000002">
    <property type="protein sequence ID" value="PJZ54649.1"/>
    <property type="molecule type" value="Genomic_DNA"/>
</dbReference>
<proteinExistence type="predicted"/>
<protein>
    <submittedName>
        <fullName evidence="1">Nucleoside 2-deoxyribosyltransferase</fullName>
    </submittedName>
</protein>
<reference evidence="3 4" key="1">
    <citation type="submission" date="2017-07" db="EMBL/GenBank/DDBJ databases">
        <title>Leptospira spp. isolated from tropical soils.</title>
        <authorList>
            <person name="Thibeaux R."/>
            <person name="Iraola G."/>
            <person name="Ferres I."/>
            <person name="Bierque E."/>
            <person name="Girault D."/>
            <person name="Soupe-Gilbert M.-E."/>
            <person name="Picardeau M."/>
            <person name="Goarant C."/>
        </authorList>
    </citation>
    <scope>NUCLEOTIDE SEQUENCE [LARGE SCALE GENOMIC DNA]</scope>
    <source>
        <strain evidence="1 4">FH2-B-C1</strain>
        <strain evidence="2 3">FH2-B-D1</strain>
    </source>
</reference>
<dbReference type="InterPro" id="IPR007710">
    <property type="entry name" value="Nucleoside_deoxyribTrfase"/>
</dbReference>
<accession>A0A2M9YT01</accession>
<dbReference type="Proteomes" id="UP000232188">
    <property type="component" value="Unassembled WGS sequence"/>
</dbReference>
<evidence type="ECO:0000313" key="2">
    <source>
        <dbReference type="EMBL" id="PJZ61544.1"/>
    </source>
</evidence>
<dbReference type="RefSeq" id="WP_100784184.1">
    <property type="nucleotide sequence ID" value="NZ_NPDU01000030.1"/>
</dbReference>
<gene>
    <name evidence="2" type="ORF">CH376_12740</name>
    <name evidence="1" type="ORF">CH380_02710</name>
</gene>
<keyword evidence="3" id="KW-1185">Reference proteome</keyword>
<evidence type="ECO:0000313" key="4">
    <source>
        <dbReference type="Proteomes" id="UP000232188"/>
    </source>
</evidence>
<dbReference type="SUPFAM" id="SSF52309">
    <property type="entry name" value="N-(deoxy)ribosyltransferase-like"/>
    <property type="match status" value="1"/>
</dbReference>
<dbReference type="PANTHER" id="PTHR15364">
    <property type="entry name" value="2'-DEOXYNUCLEOSIDE 5'-PHOSPHATE N-HYDROLASE 1"/>
    <property type="match status" value="1"/>
</dbReference>
<sequence>MKTIYLAGPEVFLPEALSVLEDRKSLCFSAGFQALSPFDSDIPRDLERNRDLARKIFFGNCELIRKSDIVLANCNPFRGPLVDDGTAFEIGYAFALGKNIYGYAKSLPPLPEIVKGSISTFPHSSGYEMDKDGYLLNEDFGNSLNLMLQYAIENRGVLVEGEFEDVLKEIAERESVFGKEKN</sequence>
<dbReference type="InterPro" id="IPR051239">
    <property type="entry name" value="2'-dNMP_N-hydrolase"/>
</dbReference>
<dbReference type="AlphaFoldDB" id="A0A2M9YT01"/>
<dbReference type="Gene3D" id="3.40.50.450">
    <property type="match status" value="1"/>
</dbReference>